<protein>
    <recommendedName>
        <fullName evidence="3">Barwin domain-containing protein</fullName>
    </recommendedName>
</protein>
<evidence type="ECO:0000256" key="2">
    <source>
        <dbReference type="SAM" id="SignalP"/>
    </source>
</evidence>
<dbReference type="PANTHER" id="PTHR46351:SF3">
    <property type="entry name" value="WOUND-INDUCED PROTEIN WIN2"/>
    <property type="match status" value="1"/>
</dbReference>
<evidence type="ECO:0000313" key="4">
    <source>
        <dbReference type="EMBL" id="OAE32943.1"/>
    </source>
</evidence>
<dbReference type="PROSITE" id="PS51257">
    <property type="entry name" value="PROKAR_LIPOPROTEIN"/>
    <property type="match status" value="1"/>
</dbReference>
<accession>A0A176WJW5</accession>
<dbReference type="GO" id="GO:0050832">
    <property type="term" value="P:defense response to fungus"/>
    <property type="evidence" value="ECO:0007669"/>
    <property type="project" value="InterPro"/>
</dbReference>
<evidence type="ECO:0000259" key="3">
    <source>
        <dbReference type="PROSITE" id="PS51174"/>
    </source>
</evidence>
<gene>
    <name evidence="4" type="ORF">AXG93_673s1200</name>
</gene>
<reference evidence="4" key="1">
    <citation type="submission" date="2016-03" db="EMBL/GenBank/DDBJ databases">
        <title>Mechanisms controlling the formation of the plant cell surface in tip-growing cells are functionally conserved among land plants.</title>
        <authorList>
            <person name="Honkanen S."/>
            <person name="Jones V.A."/>
            <person name="Morieri G."/>
            <person name="Champion C."/>
            <person name="Hetherington A.J."/>
            <person name="Kelly S."/>
            <person name="Saint-Marcoux D."/>
            <person name="Proust H."/>
            <person name="Prescott H."/>
            <person name="Dolan L."/>
        </authorList>
    </citation>
    <scope>NUCLEOTIDE SEQUENCE [LARGE SCALE GENOMIC DNA]</scope>
    <source>
        <tissue evidence="4">Whole gametophyte</tissue>
    </source>
</reference>
<keyword evidence="1" id="KW-1015">Disulfide bond</keyword>
<dbReference type="SUPFAM" id="SSF50685">
    <property type="entry name" value="Barwin-like endoglucanases"/>
    <property type="match status" value="1"/>
</dbReference>
<dbReference type="GO" id="GO:0004540">
    <property type="term" value="F:RNA nuclease activity"/>
    <property type="evidence" value="ECO:0007669"/>
    <property type="project" value="InterPro"/>
</dbReference>
<dbReference type="AlphaFoldDB" id="A0A176WJW5"/>
<dbReference type="Proteomes" id="UP000077202">
    <property type="component" value="Unassembled WGS sequence"/>
</dbReference>
<dbReference type="Gene3D" id="2.40.40.10">
    <property type="entry name" value="RlpA-like domain"/>
    <property type="match status" value="1"/>
</dbReference>
<keyword evidence="2" id="KW-0732">Signal</keyword>
<dbReference type="PANTHER" id="PTHR46351">
    <property type="entry name" value="WOUND-INDUCED PROTEIN WIN2"/>
    <property type="match status" value="1"/>
</dbReference>
<keyword evidence="5" id="KW-1185">Reference proteome</keyword>
<sequence length="141" mass="15548">MNRQQLLVLWFAVSCLSGVLPVVLGQSGSGIYTTYHYYDPAQNGYRLDGLYCATWRANESLQWRSQYPWTAFCAGPMGEAQCGKCIRVTNPSTGQSVVVRILDKCANGGLDLDRIPFNQIDSNGQGYAAGHMTTSYTFVNC</sequence>
<organism evidence="4 5">
    <name type="scientific">Marchantia polymorpha subsp. ruderalis</name>
    <dbReference type="NCBI Taxonomy" id="1480154"/>
    <lineage>
        <taxon>Eukaryota</taxon>
        <taxon>Viridiplantae</taxon>
        <taxon>Streptophyta</taxon>
        <taxon>Embryophyta</taxon>
        <taxon>Marchantiophyta</taxon>
        <taxon>Marchantiopsida</taxon>
        <taxon>Marchantiidae</taxon>
        <taxon>Marchantiales</taxon>
        <taxon>Marchantiaceae</taxon>
        <taxon>Marchantia</taxon>
    </lineage>
</organism>
<dbReference type="PROSITE" id="PS51174">
    <property type="entry name" value="BARWIN_3"/>
    <property type="match status" value="1"/>
</dbReference>
<dbReference type="PRINTS" id="PR00602">
    <property type="entry name" value="BARWIN"/>
</dbReference>
<dbReference type="GO" id="GO:0042742">
    <property type="term" value="P:defense response to bacterium"/>
    <property type="evidence" value="ECO:0007669"/>
    <property type="project" value="InterPro"/>
</dbReference>
<feature type="signal peptide" evidence="2">
    <location>
        <begin position="1"/>
        <end position="25"/>
    </location>
</feature>
<proteinExistence type="predicted"/>
<comment type="caution">
    <text evidence="4">The sequence shown here is derived from an EMBL/GenBank/DDBJ whole genome shotgun (WGS) entry which is preliminary data.</text>
</comment>
<dbReference type="Pfam" id="PF00967">
    <property type="entry name" value="Barwin"/>
    <property type="match status" value="1"/>
</dbReference>
<feature type="domain" description="Barwin" evidence="3">
    <location>
        <begin position="26"/>
        <end position="141"/>
    </location>
</feature>
<dbReference type="InterPro" id="IPR001153">
    <property type="entry name" value="Barwin_dom"/>
</dbReference>
<evidence type="ECO:0000256" key="1">
    <source>
        <dbReference type="ARBA" id="ARBA00023157"/>
    </source>
</evidence>
<name>A0A176WJW5_MARPO</name>
<dbReference type="InterPro" id="IPR044301">
    <property type="entry name" value="PR4"/>
</dbReference>
<feature type="chain" id="PRO_5008052587" description="Barwin domain-containing protein" evidence="2">
    <location>
        <begin position="26"/>
        <end position="141"/>
    </location>
</feature>
<evidence type="ECO:0000313" key="5">
    <source>
        <dbReference type="Proteomes" id="UP000077202"/>
    </source>
</evidence>
<dbReference type="InterPro" id="IPR036908">
    <property type="entry name" value="RlpA-like_sf"/>
</dbReference>
<dbReference type="EMBL" id="LVLJ01000698">
    <property type="protein sequence ID" value="OAE32943.1"/>
    <property type="molecule type" value="Genomic_DNA"/>
</dbReference>